<evidence type="ECO:0000259" key="2">
    <source>
        <dbReference type="Pfam" id="PF07859"/>
    </source>
</evidence>
<dbReference type="Gene3D" id="3.40.50.1820">
    <property type="entry name" value="alpha/beta hydrolase"/>
    <property type="match status" value="1"/>
</dbReference>
<evidence type="ECO:0000313" key="3">
    <source>
        <dbReference type="EMBL" id="MBP2326578.1"/>
    </source>
</evidence>
<name>A0ABS4TQ95_9PSEU</name>
<keyword evidence="1 3" id="KW-0378">Hydrolase</keyword>
<dbReference type="RefSeq" id="WP_209643629.1">
    <property type="nucleotide sequence ID" value="NZ_JAGINW010000001.1"/>
</dbReference>
<dbReference type="InterPro" id="IPR029058">
    <property type="entry name" value="AB_hydrolase_fold"/>
</dbReference>
<dbReference type="InterPro" id="IPR050300">
    <property type="entry name" value="GDXG_lipolytic_enzyme"/>
</dbReference>
<dbReference type="PANTHER" id="PTHR48081:SF8">
    <property type="entry name" value="ALPHA_BETA HYDROLASE FOLD-3 DOMAIN-CONTAINING PROTEIN-RELATED"/>
    <property type="match status" value="1"/>
</dbReference>
<dbReference type="InterPro" id="IPR013094">
    <property type="entry name" value="AB_hydrolase_3"/>
</dbReference>
<dbReference type="Proteomes" id="UP001519332">
    <property type="component" value="Unassembled WGS sequence"/>
</dbReference>
<dbReference type="EC" id="3.1.1.-" evidence="3"/>
<evidence type="ECO:0000256" key="1">
    <source>
        <dbReference type="ARBA" id="ARBA00022801"/>
    </source>
</evidence>
<dbReference type="GO" id="GO:0016787">
    <property type="term" value="F:hydrolase activity"/>
    <property type="evidence" value="ECO:0007669"/>
    <property type="project" value="UniProtKB-KW"/>
</dbReference>
<reference evidence="3 4" key="1">
    <citation type="submission" date="2021-03" db="EMBL/GenBank/DDBJ databases">
        <title>Sequencing the genomes of 1000 actinobacteria strains.</title>
        <authorList>
            <person name="Klenk H.-P."/>
        </authorList>
    </citation>
    <scope>NUCLEOTIDE SEQUENCE [LARGE SCALE GENOMIC DNA]</scope>
    <source>
        <strain evidence="3 4">DSM 46670</strain>
    </source>
</reference>
<evidence type="ECO:0000313" key="4">
    <source>
        <dbReference type="Proteomes" id="UP001519332"/>
    </source>
</evidence>
<sequence length="311" mass="32842">MTVPEPIALPGLDPATAGLLAMIAESGAPPLHELPLPVAREVYDQTAAFGGDPALVGRVSDMSADGVPARVYWPEGDGTHPVLIWLHGGGWTVGGVEAADRTARALCQGADCMVVSVDYRLAPEHPFPAGVDDARTAAEWVIKEIGSLGGDPARLAIGGDSAGGNLSAVVTNELPGTFAAQVLVYPATDLTLDHASISELGHSQLLTKEAMQWFRNHYAAGADWTDPRLSPLYASPEVLATAPPTLVITGDLDPLRDENVEYVRRLREAGATVDHARYPGQIHAFFELSGVIQAALQARARVVQALRDAWA</sequence>
<organism evidence="3 4">
    <name type="scientific">Kibdelosporangium banguiense</name>
    <dbReference type="NCBI Taxonomy" id="1365924"/>
    <lineage>
        <taxon>Bacteria</taxon>
        <taxon>Bacillati</taxon>
        <taxon>Actinomycetota</taxon>
        <taxon>Actinomycetes</taxon>
        <taxon>Pseudonocardiales</taxon>
        <taxon>Pseudonocardiaceae</taxon>
        <taxon>Kibdelosporangium</taxon>
    </lineage>
</organism>
<accession>A0ABS4TQ95</accession>
<comment type="caution">
    <text evidence="3">The sequence shown here is derived from an EMBL/GenBank/DDBJ whole genome shotgun (WGS) entry which is preliminary data.</text>
</comment>
<keyword evidence="4" id="KW-1185">Reference proteome</keyword>
<gene>
    <name evidence="3" type="ORF">JOF56_006963</name>
</gene>
<dbReference type="EMBL" id="JAGINW010000001">
    <property type="protein sequence ID" value="MBP2326578.1"/>
    <property type="molecule type" value="Genomic_DNA"/>
</dbReference>
<protein>
    <submittedName>
        <fullName evidence="3">Acetyl esterase</fullName>
        <ecNumber evidence="3">3.1.1.-</ecNumber>
    </submittedName>
</protein>
<feature type="domain" description="Alpha/beta hydrolase fold-3" evidence="2">
    <location>
        <begin position="83"/>
        <end position="286"/>
    </location>
</feature>
<dbReference type="Pfam" id="PF07859">
    <property type="entry name" value="Abhydrolase_3"/>
    <property type="match status" value="1"/>
</dbReference>
<dbReference type="PANTHER" id="PTHR48081">
    <property type="entry name" value="AB HYDROLASE SUPERFAMILY PROTEIN C4A8.06C"/>
    <property type="match status" value="1"/>
</dbReference>
<proteinExistence type="predicted"/>
<dbReference type="SUPFAM" id="SSF53474">
    <property type="entry name" value="alpha/beta-Hydrolases"/>
    <property type="match status" value="1"/>
</dbReference>